<accession>A5G8F9</accession>
<dbReference type="KEGG" id="gur:Gura_3929"/>
<reference evidence="2 3" key="1">
    <citation type="submission" date="2007-05" db="EMBL/GenBank/DDBJ databases">
        <title>Complete sequence of Geobacter uraniireducens Rf4.</title>
        <authorList>
            <consortium name="US DOE Joint Genome Institute"/>
            <person name="Copeland A."/>
            <person name="Lucas S."/>
            <person name="Lapidus A."/>
            <person name="Barry K."/>
            <person name="Detter J.C."/>
            <person name="Glavina del Rio T."/>
            <person name="Hammon N."/>
            <person name="Israni S."/>
            <person name="Dalin E."/>
            <person name="Tice H."/>
            <person name="Pitluck S."/>
            <person name="Chertkov O."/>
            <person name="Brettin T."/>
            <person name="Bruce D."/>
            <person name="Han C."/>
            <person name="Schmutz J."/>
            <person name="Larimer F."/>
            <person name="Land M."/>
            <person name="Hauser L."/>
            <person name="Kyrpides N."/>
            <person name="Mikhailova N."/>
            <person name="Shelobolina E."/>
            <person name="Aklujkar M."/>
            <person name="Lovley D."/>
            <person name="Richardson P."/>
        </authorList>
    </citation>
    <scope>NUCLEOTIDE SEQUENCE [LARGE SCALE GENOMIC DNA]</scope>
    <source>
        <strain evidence="2 3">Rf4</strain>
    </source>
</reference>
<organism evidence="2 3">
    <name type="scientific">Geotalea uraniireducens (strain Rf4)</name>
    <name type="common">Geobacter uraniireducens</name>
    <dbReference type="NCBI Taxonomy" id="351605"/>
    <lineage>
        <taxon>Bacteria</taxon>
        <taxon>Pseudomonadati</taxon>
        <taxon>Thermodesulfobacteriota</taxon>
        <taxon>Desulfuromonadia</taxon>
        <taxon>Geobacterales</taxon>
        <taxon>Geobacteraceae</taxon>
        <taxon>Geotalea</taxon>
    </lineage>
</organism>
<dbReference type="Proteomes" id="UP000006695">
    <property type="component" value="Chromosome"/>
</dbReference>
<keyword evidence="3" id="KW-1185">Reference proteome</keyword>
<sequence length="201" mass="22616">MMHKPNRTTLPQIKTKYFSERRAKIFLENVIQSKIVHHKGNDPDARKIMRNNEVIVESKLMEIEKGRLKGVGDLSLLSLCDIGSQFHGEAPFTAIGLTFDERLETVLASHSSLTIQSQQLIVGKDDEESVKEKIFEFVEKGRTLSEINKKAESFHGEFIHILVNVEWVKNALQSLQSENEVHNPEKEDAQLAAADGQAAAP</sequence>
<evidence type="ECO:0000313" key="2">
    <source>
        <dbReference type="EMBL" id="ABQ28077.1"/>
    </source>
</evidence>
<feature type="region of interest" description="Disordered" evidence="1">
    <location>
        <begin position="178"/>
        <end position="201"/>
    </location>
</feature>
<dbReference type="HOGENOM" id="CLU_1358820_0_0_7"/>
<feature type="compositionally biased region" description="Low complexity" evidence="1">
    <location>
        <begin position="190"/>
        <end position="201"/>
    </location>
</feature>
<feature type="compositionally biased region" description="Basic and acidic residues" evidence="1">
    <location>
        <begin position="179"/>
        <end position="189"/>
    </location>
</feature>
<dbReference type="EMBL" id="CP000698">
    <property type="protein sequence ID" value="ABQ28077.1"/>
    <property type="molecule type" value="Genomic_DNA"/>
</dbReference>
<gene>
    <name evidence="2" type="ordered locus">Gura_3929</name>
</gene>
<evidence type="ECO:0000313" key="3">
    <source>
        <dbReference type="Proteomes" id="UP000006695"/>
    </source>
</evidence>
<protein>
    <submittedName>
        <fullName evidence="2">Uncharacterized protein</fullName>
    </submittedName>
</protein>
<proteinExistence type="predicted"/>
<evidence type="ECO:0000256" key="1">
    <source>
        <dbReference type="SAM" id="MobiDB-lite"/>
    </source>
</evidence>
<dbReference type="AlphaFoldDB" id="A5G8F9"/>
<name>A5G8F9_GEOUR</name>